<comment type="caution">
    <text evidence="1">The sequence shown here is derived from an EMBL/GenBank/DDBJ whole genome shotgun (WGS) entry which is preliminary data.</text>
</comment>
<dbReference type="EMBL" id="VYZN01000041">
    <property type="protein sequence ID" value="KAE9531417.1"/>
    <property type="molecule type" value="Genomic_DNA"/>
</dbReference>
<protein>
    <submittedName>
        <fullName evidence="1">Uncharacterized protein</fullName>
    </submittedName>
</protein>
<keyword evidence="2" id="KW-1185">Reference proteome</keyword>
<evidence type="ECO:0000313" key="1">
    <source>
        <dbReference type="EMBL" id="KAE9531417.1"/>
    </source>
</evidence>
<dbReference type="AlphaFoldDB" id="A0A6G0TGA0"/>
<reference evidence="1 2" key="1">
    <citation type="submission" date="2019-08" db="EMBL/GenBank/DDBJ databases">
        <title>The genome of the soybean aphid Biotype 1, its phylome, world population structure and adaptation to the North American continent.</title>
        <authorList>
            <person name="Giordano R."/>
            <person name="Donthu R.K."/>
            <person name="Hernandez A.G."/>
            <person name="Wright C.L."/>
            <person name="Zimin A.V."/>
        </authorList>
    </citation>
    <scope>NUCLEOTIDE SEQUENCE [LARGE SCALE GENOMIC DNA]</scope>
    <source>
        <tissue evidence="1">Whole aphids</tissue>
    </source>
</reference>
<sequence>MKYMFINSLVLRSEIKRFHVTIKWVLPHFFLHSNIVLPLGLNVLANYNCYPLNYKKINCNHGKRKYNKIVIKFVITPTTGNKLFLKHMNLKYNYIYIYKKAKALNNFLRQVISICQFNILNYFHQEIQILRNKNTVVMYPMLIQNIFSLMLTSLRTDFGEPLKFLNKIAINMPVA</sequence>
<dbReference type="Proteomes" id="UP000475862">
    <property type="component" value="Unassembled WGS sequence"/>
</dbReference>
<organism evidence="1 2">
    <name type="scientific">Aphis glycines</name>
    <name type="common">Soybean aphid</name>
    <dbReference type="NCBI Taxonomy" id="307491"/>
    <lineage>
        <taxon>Eukaryota</taxon>
        <taxon>Metazoa</taxon>
        <taxon>Ecdysozoa</taxon>
        <taxon>Arthropoda</taxon>
        <taxon>Hexapoda</taxon>
        <taxon>Insecta</taxon>
        <taxon>Pterygota</taxon>
        <taxon>Neoptera</taxon>
        <taxon>Paraneoptera</taxon>
        <taxon>Hemiptera</taxon>
        <taxon>Sternorrhyncha</taxon>
        <taxon>Aphidomorpha</taxon>
        <taxon>Aphidoidea</taxon>
        <taxon>Aphididae</taxon>
        <taxon>Aphidini</taxon>
        <taxon>Aphis</taxon>
        <taxon>Aphis</taxon>
    </lineage>
</organism>
<gene>
    <name evidence="1" type="ORF">AGLY_010623</name>
</gene>
<name>A0A6G0TGA0_APHGL</name>
<proteinExistence type="predicted"/>
<accession>A0A6G0TGA0</accession>
<evidence type="ECO:0000313" key="2">
    <source>
        <dbReference type="Proteomes" id="UP000475862"/>
    </source>
</evidence>